<dbReference type="NCBIfam" id="TIGR00360">
    <property type="entry name" value="ComEC_N-term"/>
    <property type="match status" value="1"/>
</dbReference>
<feature type="transmembrane region" description="Helical" evidence="6">
    <location>
        <begin position="22"/>
        <end position="50"/>
    </location>
</feature>
<dbReference type="SMART" id="SM00849">
    <property type="entry name" value="Lactamase_B"/>
    <property type="match status" value="1"/>
</dbReference>
<dbReference type="RefSeq" id="WP_240311105.1">
    <property type="nucleotide sequence ID" value="NZ_MSZW01000022.1"/>
</dbReference>
<keyword evidence="9" id="KW-1185">Reference proteome</keyword>
<dbReference type="GO" id="GO:0030420">
    <property type="term" value="P:establishment of competence for transformation"/>
    <property type="evidence" value="ECO:0007669"/>
    <property type="project" value="InterPro"/>
</dbReference>
<dbReference type="Pfam" id="PF13567">
    <property type="entry name" value="DUF4131"/>
    <property type="match status" value="1"/>
</dbReference>
<dbReference type="Proteomes" id="UP000295414">
    <property type="component" value="Unassembled WGS sequence"/>
</dbReference>
<dbReference type="InterPro" id="IPR036866">
    <property type="entry name" value="RibonucZ/Hydroxyglut_hydro"/>
</dbReference>
<protein>
    <submittedName>
        <fullName evidence="8">Competence protein ComEC</fullName>
    </submittedName>
</protein>
<feature type="transmembrane region" description="Helical" evidence="6">
    <location>
        <begin position="56"/>
        <end position="75"/>
    </location>
</feature>
<reference evidence="8 9" key="1">
    <citation type="submission" date="2019-03" db="EMBL/GenBank/DDBJ databases">
        <title>Genomic Encyclopedia of Type Strains, Phase IV (KMG-IV): sequencing the most valuable type-strain genomes for metagenomic binning, comparative biology and taxonomic classification.</title>
        <authorList>
            <person name="Goeker M."/>
        </authorList>
    </citation>
    <scope>NUCLEOTIDE SEQUENCE [LARGE SCALE GENOMIC DNA]</scope>
    <source>
        <strain evidence="8 9">DSM 13605</strain>
    </source>
</reference>
<evidence type="ECO:0000313" key="8">
    <source>
        <dbReference type="EMBL" id="TCT22490.1"/>
    </source>
</evidence>
<dbReference type="PANTHER" id="PTHR30619:SF1">
    <property type="entry name" value="RECOMBINATION PROTEIN 2"/>
    <property type="match status" value="1"/>
</dbReference>
<evidence type="ECO:0000256" key="3">
    <source>
        <dbReference type="ARBA" id="ARBA00022692"/>
    </source>
</evidence>
<evidence type="ECO:0000256" key="2">
    <source>
        <dbReference type="ARBA" id="ARBA00022475"/>
    </source>
</evidence>
<dbReference type="InterPro" id="IPR025405">
    <property type="entry name" value="DUF4131"/>
</dbReference>
<dbReference type="InterPro" id="IPR001279">
    <property type="entry name" value="Metallo-B-lactamas"/>
</dbReference>
<comment type="subcellular location">
    <subcellularLocation>
        <location evidence="1">Cell membrane</location>
        <topology evidence="1">Multi-pass membrane protein</topology>
    </subcellularLocation>
</comment>
<dbReference type="InterPro" id="IPR004797">
    <property type="entry name" value="Competence_ComEC/Rec2"/>
</dbReference>
<dbReference type="Pfam" id="PF03772">
    <property type="entry name" value="Competence"/>
    <property type="match status" value="1"/>
</dbReference>
<keyword evidence="5 6" id="KW-0472">Membrane</keyword>
<evidence type="ECO:0000256" key="5">
    <source>
        <dbReference type="ARBA" id="ARBA00023136"/>
    </source>
</evidence>
<feature type="transmembrane region" description="Helical" evidence="6">
    <location>
        <begin position="82"/>
        <end position="101"/>
    </location>
</feature>
<gene>
    <name evidence="8" type="ORF">EDC34_10741</name>
</gene>
<feature type="transmembrane region" description="Helical" evidence="6">
    <location>
        <begin position="399"/>
        <end position="423"/>
    </location>
</feature>
<organism evidence="8 9">
    <name type="scientific">Thermomonas haemolytica</name>
    <dbReference type="NCBI Taxonomy" id="141949"/>
    <lineage>
        <taxon>Bacteria</taxon>
        <taxon>Pseudomonadati</taxon>
        <taxon>Pseudomonadota</taxon>
        <taxon>Gammaproteobacteria</taxon>
        <taxon>Lysobacterales</taxon>
        <taxon>Lysobacteraceae</taxon>
        <taxon>Thermomonas</taxon>
    </lineage>
</organism>
<dbReference type="InterPro" id="IPR004477">
    <property type="entry name" value="ComEC_N"/>
</dbReference>
<dbReference type="Gene3D" id="3.60.15.10">
    <property type="entry name" value="Ribonuclease Z/Hydroxyacylglutathione hydrolase-like"/>
    <property type="match status" value="1"/>
</dbReference>
<evidence type="ECO:0000256" key="4">
    <source>
        <dbReference type="ARBA" id="ARBA00022989"/>
    </source>
</evidence>
<dbReference type="PANTHER" id="PTHR30619">
    <property type="entry name" value="DNA INTERNALIZATION/COMPETENCE PROTEIN COMEC/REC2"/>
    <property type="match status" value="1"/>
</dbReference>
<keyword evidence="3 6" id="KW-0812">Transmembrane</keyword>
<dbReference type="SUPFAM" id="SSF56281">
    <property type="entry name" value="Metallo-hydrolase/oxidoreductase"/>
    <property type="match status" value="1"/>
</dbReference>
<sequence length="817" mass="86324">MVTPIAAPASSTVSTPLRRLKVAIAAMSVAPFGPASAALLLAGVGAALALPSLPPWPLLAVAGVLGLGLFLRGGIPRLIGGFLLGLAYAGLQAAVVLAAQLPPSLQGQVVRLQGQVLELPVHEPRRTRFLFQLDDAATLPPALRGQRLRLAWYEDDPRPRLQLRAGSRWVLQARLRAPRGLRNPGGSDAEMYALGARIAANGTLQKPATARQVTAPAGIDAWREDMSDRIAAAVPGSSARYVQALALGDTRALDTRDWTRLRAAGLTHLIAISGFHVGLVAGFCALLAGALWWLWPPLCRWLPRPFAAGAGAVLGAFGYALLTGMAVPTVRTAVMIAVLVLARWLRRRLGMADTLALGVWVLLVLDPLAVLGAGFWLSFAGVAWLLWCLPEGDGRGWRGLLGGFLAAQGVASLGLLPLCVALFGQASLAGPLANLVAVPWWSLVVVPLSLLGVLAETLHAGWGAWCWQTAAACFDLPWPLLAAIADSPLALAWLPQSRWYGVPLALLGALWLLLPRGLPGRWLGLLLWLPLLLPPRELPAAGEAELVVIDVGQGLSVLVRTAGHALLYDMGPALPDGFDAGERAVVPALHALGVRHLDLAIISHGDNDHAGGREAVAAAFPLSRVLAPEGSPARGDAPCLAGQQWQWDGVRFRVLHPGPDFPYLGNEAACVLRVETSHGSALLLGDVGQYVERKLLAEQPAALRSDVVLVAHHGSAGSSAPEFVAATGARLALVSSGADNRFGHPRAQVVQRWCGAGAEVLDSARSGALRVWLAASGLQLREQRSAQARPWDAVRRRGQVAGLCYAPEFSRPWRPEV</sequence>
<feature type="transmembrane region" description="Helical" evidence="6">
    <location>
        <begin position="328"/>
        <end position="345"/>
    </location>
</feature>
<dbReference type="InterPro" id="IPR052159">
    <property type="entry name" value="Competence_DNA_uptake"/>
</dbReference>
<dbReference type="NCBIfam" id="TIGR00361">
    <property type="entry name" value="ComEC_Rec2"/>
    <property type="match status" value="1"/>
</dbReference>
<accession>A0A4R3N0E4</accession>
<keyword evidence="2" id="KW-1003">Cell membrane</keyword>
<dbReference type="CDD" id="cd07731">
    <property type="entry name" value="ComA-like_MBL-fold"/>
    <property type="match status" value="1"/>
</dbReference>
<evidence type="ECO:0000313" key="9">
    <source>
        <dbReference type="Proteomes" id="UP000295414"/>
    </source>
</evidence>
<feature type="transmembrane region" description="Helical" evidence="6">
    <location>
        <begin position="269"/>
        <end position="294"/>
    </location>
</feature>
<name>A0A4R3N0E4_9GAMM</name>
<evidence type="ECO:0000259" key="7">
    <source>
        <dbReference type="SMART" id="SM00849"/>
    </source>
</evidence>
<evidence type="ECO:0000256" key="1">
    <source>
        <dbReference type="ARBA" id="ARBA00004651"/>
    </source>
</evidence>
<evidence type="ECO:0000256" key="6">
    <source>
        <dbReference type="SAM" id="Phobius"/>
    </source>
</evidence>
<dbReference type="Pfam" id="PF00753">
    <property type="entry name" value="Lactamase_B"/>
    <property type="match status" value="1"/>
</dbReference>
<feature type="domain" description="Metallo-beta-lactamase" evidence="7">
    <location>
        <begin position="553"/>
        <end position="713"/>
    </location>
</feature>
<dbReference type="GO" id="GO:0005886">
    <property type="term" value="C:plasma membrane"/>
    <property type="evidence" value="ECO:0007669"/>
    <property type="project" value="UniProtKB-SubCell"/>
</dbReference>
<dbReference type="InterPro" id="IPR035681">
    <property type="entry name" value="ComA-like_MBL"/>
</dbReference>
<proteinExistence type="predicted"/>
<dbReference type="EMBL" id="SMAP01000007">
    <property type="protein sequence ID" value="TCT22490.1"/>
    <property type="molecule type" value="Genomic_DNA"/>
</dbReference>
<dbReference type="AlphaFoldDB" id="A0A4R3N0E4"/>
<comment type="caution">
    <text evidence="8">The sequence shown here is derived from an EMBL/GenBank/DDBJ whole genome shotgun (WGS) entry which is preliminary data.</text>
</comment>
<feature type="transmembrane region" description="Helical" evidence="6">
    <location>
        <begin position="357"/>
        <end position="387"/>
    </location>
</feature>
<feature type="transmembrane region" description="Helical" evidence="6">
    <location>
        <begin position="306"/>
        <end position="322"/>
    </location>
</feature>
<feature type="transmembrane region" description="Helical" evidence="6">
    <location>
        <begin position="435"/>
        <end position="455"/>
    </location>
</feature>
<keyword evidence="4 6" id="KW-1133">Transmembrane helix</keyword>